<evidence type="ECO:0000313" key="2">
    <source>
        <dbReference type="EMBL" id="OQE10478.1"/>
    </source>
</evidence>
<reference evidence="3" key="1">
    <citation type="journal article" date="2017" name="Nat. Microbiol.">
        <title>Global analysis of biosynthetic gene clusters reveals vast potential of secondary metabolite production in Penicillium species.</title>
        <authorList>
            <person name="Nielsen J.C."/>
            <person name="Grijseels S."/>
            <person name="Prigent S."/>
            <person name="Ji B."/>
            <person name="Dainat J."/>
            <person name="Nielsen K.F."/>
            <person name="Frisvad J.C."/>
            <person name="Workman M."/>
            <person name="Nielsen J."/>
        </authorList>
    </citation>
    <scope>NUCLEOTIDE SEQUENCE [LARGE SCALE GENOMIC DNA]</scope>
    <source>
        <strain evidence="3">IBT 29486</strain>
    </source>
</reference>
<keyword evidence="3" id="KW-1185">Reference proteome</keyword>
<gene>
    <name evidence="2" type="ORF">PENVUL_c004G07862</name>
</gene>
<dbReference type="STRING" id="29845.A0A1V6S9E5"/>
<evidence type="ECO:0000256" key="1">
    <source>
        <dbReference type="SAM" id="MobiDB-lite"/>
    </source>
</evidence>
<dbReference type="EMBL" id="MDYP01000004">
    <property type="protein sequence ID" value="OQE10478.1"/>
    <property type="molecule type" value="Genomic_DNA"/>
</dbReference>
<organism evidence="2 3">
    <name type="scientific">Penicillium vulpinum</name>
    <dbReference type="NCBI Taxonomy" id="29845"/>
    <lineage>
        <taxon>Eukaryota</taxon>
        <taxon>Fungi</taxon>
        <taxon>Dikarya</taxon>
        <taxon>Ascomycota</taxon>
        <taxon>Pezizomycotina</taxon>
        <taxon>Eurotiomycetes</taxon>
        <taxon>Eurotiomycetidae</taxon>
        <taxon>Eurotiales</taxon>
        <taxon>Aspergillaceae</taxon>
        <taxon>Penicillium</taxon>
    </lineage>
</organism>
<feature type="compositionally biased region" description="Polar residues" evidence="1">
    <location>
        <begin position="25"/>
        <end position="46"/>
    </location>
</feature>
<proteinExistence type="predicted"/>
<dbReference type="AlphaFoldDB" id="A0A1V6S9E5"/>
<feature type="compositionally biased region" description="Low complexity" evidence="1">
    <location>
        <begin position="94"/>
        <end position="109"/>
    </location>
</feature>
<feature type="region of interest" description="Disordered" evidence="1">
    <location>
        <begin position="1"/>
        <end position="112"/>
    </location>
</feature>
<sequence length="158" mass="17093">MPLHPDQTPKPAPIYSDDPEVVFPNQPSQGPVSPSSDTYSHTTQSLLDALRSSYATTPINRPPERQYPNQPDSIGQELACDTPQSMPAPSEKAYPGQPLPQQGQGYLQPFYTPSCHPSGYSSAVPLHSLQSASCPVDCPVCEQREMTRIEPVSGGTTQ</sequence>
<evidence type="ECO:0000313" key="3">
    <source>
        <dbReference type="Proteomes" id="UP000191518"/>
    </source>
</evidence>
<protein>
    <recommendedName>
        <fullName evidence="4">LITAF domain-containing protein</fullName>
    </recommendedName>
</protein>
<name>A0A1V6S9E5_9EURO</name>
<dbReference type="Proteomes" id="UP000191518">
    <property type="component" value="Unassembled WGS sequence"/>
</dbReference>
<evidence type="ECO:0008006" key="4">
    <source>
        <dbReference type="Google" id="ProtNLM"/>
    </source>
</evidence>
<accession>A0A1V6S9E5</accession>
<comment type="caution">
    <text evidence="2">The sequence shown here is derived from an EMBL/GenBank/DDBJ whole genome shotgun (WGS) entry which is preliminary data.</text>
</comment>